<dbReference type="Gene3D" id="3.90.380.10">
    <property type="entry name" value="Naphthalene 1,2-dioxygenase Alpha Subunit, Chain A, domain 1"/>
    <property type="match status" value="1"/>
</dbReference>
<sequence length="444" mass="49433">MTPEQNKFITLSGPATPLGDLLRQYWQPVAITEELEGERPLKAIKVLGQDLVLFRDEDGRLGLIDRDCPHRGADLAFGRLEDGGVRCPFHGWLFDVNGACLETPAEPKGSSFCKRIKQRAYPVREVGGTIFGWFGPLDADGQAPALPALDCLAAPDSHVFSFKGYLDCNWLQALEVGMDPAHASFLHRYFEDAEADANYGKQFRAHSTDSDLPMTKVLREYDCPDIAVTPSDCGLRITTLRHLDGGDTHVRVTNVLFPQAFVIPLSSTMTITQWHVPIDDHSCYWYAMFTSFAEPVDKPLMREQRLQLYTLPDYMPRVGRHNNWGFDVEEQKTRTFTGMGEDINVHDQWAVESQGRIQDRTREHLGTSDKAIVAYRVMLINQIKKVQKGEAPLALPPLGEGNAGAGPATIDGVAPGGMAPEAYWRDAVERLRAEATWNVPALAL</sequence>
<dbReference type="SUPFAM" id="SSF55961">
    <property type="entry name" value="Bet v1-like"/>
    <property type="match status" value="1"/>
</dbReference>
<comment type="caution">
    <text evidence="7">The sequence shown here is derived from an EMBL/GenBank/DDBJ whole genome shotgun (WGS) entry which is preliminary data.</text>
</comment>
<keyword evidence="8" id="KW-1185">Reference proteome</keyword>
<evidence type="ECO:0000313" key="8">
    <source>
        <dbReference type="Proteomes" id="UP001595683"/>
    </source>
</evidence>
<dbReference type="InterPro" id="IPR050584">
    <property type="entry name" value="Cholesterol_7-desaturase"/>
</dbReference>
<dbReference type="Pfam" id="PF19301">
    <property type="entry name" value="LigXa_C"/>
    <property type="match status" value="1"/>
</dbReference>
<dbReference type="SUPFAM" id="SSF50022">
    <property type="entry name" value="ISP domain"/>
    <property type="match status" value="1"/>
</dbReference>
<dbReference type="PANTHER" id="PTHR21266:SF59">
    <property type="entry name" value="BLR4922 PROTEIN"/>
    <property type="match status" value="1"/>
</dbReference>
<evidence type="ECO:0000259" key="6">
    <source>
        <dbReference type="PROSITE" id="PS51296"/>
    </source>
</evidence>
<evidence type="ECO:0000256" key="4">
    <source>
        <dbReference type="ARBA" id="ARBA00023004"/>
    </source>
</evidence>
<keyword evidence="3" id="KW-0560">Oxidoreductase</keyword>
<dbReference type="InterPro" id="IPR036922">
    <property type="entry name" value="Rieske_2Fe-2S_sf"/>
</dbReference>
<keyword evidence="2" id="KW-0479">Metal-binding</keyword>
<keyword evidence="4" id="KW-0408">Iron</keyword>
<dbReference type="Proteomes" id="UP001595683">
    <property type="component" value="Unassembled WGS sequence"/>
</dbReference>
<dbReference type="CDD" id="cd08878">
    <property type="entry name" value="RHO_alpha_C_DMO-like"/>
    <property type="match status" value="1"/>
</dbReference>
<evidence type="ECO:0000256" key="5">
    <source>
        <dbReference type="ARBA" id="ARBA00023014"/>
    </source>
</evidence>
<accession>A0ABV7V6L3</accession>
<dbReference type="PROSITE" id="PS51296">
    <property type="entry name" value="RIESKE"/>
    <property type="match status" value="1"/>
</dbReference>
<dbReference type="Gene3D" id="2.102.10.10">
    <property type="entry name" value="Rieske [2Fe-2S] iron-sulphur domain"/>
    <property type="match status" value="1"/>
</dbReference>
<evidence type="ECO:0000256" key="2">
    <source>
        <dbReference type="ARBA" id="ARBA00022723"/>
    </source>
</evidence>
<dbReference type="Pfam" id="PF00355">
    <property type="entry name" value="Rieske"/>
    <property type="match status" value="1"/>
</dbReference>
<keyword evidence="1" id="KW-0001">2Fe-2S</keyword>
<proteinExistence type="predicted"/>
<dbReference type="InterPro" id="IPR017941">
    <property type="entry name" value="Rieske_2Fe-2S"/>
</dbReference>
<dbReference type="CDD" id="cd03479">
    <property type="entry name" value="Rieske_RO_Alpha_PhDO_like"/>
    <property type="match status" value="1"/>
</dbReference>
<keyword evidence="5" id="KW-0411">Iron-sulfur</keyword>
<dbReference type="PANTHER" id="PTHR21266">
    <property type="entry name" value="IRON-SULFUR DOMAIN CONTAINING PROTEIN"/>
    <property type="match status" value="1"/>
</dbReference>
<feature type="domain" description="Rieske" evidence="6">
    <location>
        <begin position="26"/>
        <end position="132"/>
    </location>
</feature>
<dbReference type="EMBL" id="JBHRYE010000022">
    <property type="protein sequence ID" value="MFC3672471.1"/>
    <property type="molecule type" value="Genomic_DNA"/>
</dbReference>
<dbReference type="InterPro" id="IPR045623">
    <property type="entry name" value="LigXa_C"/>
</dbReference>
<evidence type="ECO:0000313" key="7">
    <source>
        <dbReference type="EMBL" id="MFC3672471.1"/>
    </source>
</evidence>
<name>A0ABV7V6L3_9SPHN</name>
<evidence type="ECO:0000256" key="3">
    <source>
        <dbReference type="ARBA" id="ARBA00023002"/>
    </source>
</evidence>
<organism evidence="7 8">
    <name type="scientific">Novosphingobium pokkalii</name>
    <dbReference type="NCBI Taxonomy" id="1770194"/>
    <lineage>
        <taxon>Bacteria</taxon>
        <taxon>Pseudomonadati</taxon>
        <taxon>Pseudomonadota</taxon>
        <taxon>Alphaproteobacteria</taxon>
        <taxon>Sphingomonadales</taxon>
        <taxon>Sphingomonadaceae</taxon>
        <taxon>Novosphingobium</taxon>
    </lineage>
</organism>
<protein>
    <submittedName>
        <fullName evidence="7">Rieske 2Fe-2S domain-containing protein</fullName>
    </submittedName>
</protein>
<evidence type="ECO:0000256" key="1">
    <source>
        <dbReference type="ARBA" id="ARBA00022714"/>
    </source>
</evidence>
<reference evidence="8" key="1">
    <citation type="journal article" date="2019" name="Int. J. Syst. Evol. Microbiol.">
        <title>The Global Catalogue of Microorganisms (GCM) 10K type strain sequencing project: providing services to taxonomists for standard genome sequencing and annotation.</title>
        <authorList>
            <consortium name="The Broad Institute Genomics Platform"/>
            <consortium name="The Broad Institute Genome Sequencing Center for Infectious Disease"/>
            <person name="Wu L."/>
            <person name="Ma J."/>
        </authorList>
    </citation>
    <scope>NUCLEOTIDE SEQUENCE [LARGE SCALE GENOMIC DNA]</scope>
    <source>
        <strain evidence="8">KCTC 42224</strain>
    </source>
</reference>
<dbReference type="RefSeq" id="WP_191323558.1">
    <property type="nucleotide sequence ID" value="NZ_BMZP01000004.1"/>
</dbReference>
<gene>
    <name evidence="7" type="ORF">ACFOOT_13690</name>
</gene>